<dbReference type="Gene3D" id="3.40.50.1820">
    <property type="entry name" value="alpha/beta hydrolase"/>
    <property type="match status" value="1"/>
</dbReference>
<dbReference type="InterPro" id="IPR013094">
    <property type="entry name" value="AB_hydrolase_3"/>
</dbReference>
<dbReference type="AlphaFoldDB" id="A0A086SVD4"/>
<dbReference type="InterPro" id="IPR050300">
    <property type="entry name" value="GDXG_lipolytic_enzyme"/>
</dbReference>
<protein>
    <submittedName>
        <fullName evidence="3">Isoprenylcysteine alpha-carbonyl methylesterase ICMEL2-like protein</fullName>
    </submittedName>
</protein>
<dbReference type="PANTHER" id="PTHR48081:SF3">
    <property type="entry name" value="ALPHA_BETA HYDROLASE FOLD-3 DOMAIN-CONTAINING PROTEIN"/>
    <property type="match status" value="1"/>
</dbReference>
<organism evidence="3 4">
    <name type="scientific">Hapsidospora chrysogenum (strain ATCC 11550 / CBS 779.69 / DSM 880 / IAM 14645 / JCM 23072 / IMI 49137)</name>
    <name type="common">Acremonium chrysogenum</name>
    <dbReference type="NCBI Taxonomy" id="857340"/>
    <lineage>
        <taxon>Eukaryota</taxon>
        <taxon>Fungi</taxon>
        <taxon>Dikarya</taxon>
        <taxon>Ascomycota</taxon>
        <taxon>Pezizomycotina</taxon>
        <taxon>Sordariomycetes</taxon>
        <taxon>Hypocreomycetidae</taxon>
        <taxon>Hypocreales</taxon>
        <taxon>Bionectriaceae</taxon>
        <taxon>Hapsidospora</taxon>
    </lineage>
</organism>
<evidence type="ECO:0000313" key="3">
    <source>
        <dbReference type="EMBL" id="KFH41066.1"/>
    </source>
</evidence>
<evidence type="ECO:0000256" key="1">
    <source>
        <dbReference type="ARBA" id="ARBA00022801"/>
    </source>
</evidence>
<dbReference type="OrthoDB" id="19653at2759"/>
<gene>
    <name evidence="3" type="ORF">ACRE_082260</name>
</gene>
<accession>A0A086SVD4</accession>
<keyword evidence="1" id="KW-0378">Hydrolase</keyword>
<sequence length="325" mass="35899">MNVPSDPKLDGFDVLQTTYKTVQGHGIRVDILIPKKPSKPGKHPVIVRFHGGAWAFGDSLYMDWWPAWTSDLALEHDAVIISPNYRLMPESTTNDILEDLEDFWTWLYSPALGNILASHATPTEIDLERIITAGESAGGHLSLVSALSHRDRIRAALASYPATDIESRKFTVRDSDNPPFGQNVPEEVVTAGLEAYESGNPVSSTSDPARLGFAVGLIEHGKMGRLFARGNPRDDLYPMKSIEKPGARIPRGGLAIVHGKQDSVVPASDTERFVARAREVFKGAPGGDKIVLAMREGEHGFDTVVRYEEQWIRDTFKDAVETWLE</sequence>
<dbReference type="GO" id="GO:0016787">
    <property type="term" value="F:hydrolase activity"/>
    <property type="evidence" value="ECO:0007669"/>
    <property type="project" value="UniProtKB-KW"/>
</dbReference>
<name>A0A086SVD4_HAPC1</name>
<evidence type="ECO:0000313" key="4">
    <source>
        <dbReference type="Proteomes" id="UP000029964"/>
    </source>
</evidence>
<dbReference type="Pfam" id="PF07859">
    <property type="entry name" value="Abhydrolase_3"/>
    <property type="match status" value="1"/>
</dbReference>
<evidence type="ECO:0000259" key="2">
    <source>
        <dbReference type="Pfam" id="PF07859"/>
    </source>
</evidence>
<proteinExistence type="predicted"/>
<dbReference type="InterPro" id="IPR029058">
    <property type="entry name" value="AB_hydrolase_fold"/>
</dbReference>
<dbReference type="STRING" id="857340.A0A086SVD4"/>
<dbReference type="Proteomes" id="UP000029964">
    <property type="component" value="Unassembled WGS sequence"/>
</dbReference>
<keyword evidence="4" id="KW-1185">Reference proteome</keyword>
<comment type="caution">
    <text evidence="3">The sequence shown here is derived from an EMBL/GenBank/DDBJ whole genome shotgun (WGS) entry which is preliminary data.</text>
</comment>
<dbReference type="PANTHER" id="PTHR48081">
    <property type="entry name" value="AB HYDROLASE SUPERFAMILY PROTEIN C4A8.06C"/>
    <property type="match status" value="1"/>
</dbReference>
<dbReference type="SUPFAM" id="SSF53474">
    <property type="entry name" value="alpha/beta-Hydrolases"/>
    <property type="match status" value="1"/>
</dbReference>
<dbReference type="HOGENOM" id="CLU_012494_9_1_1"/>
<feature type="domain" description="Alpha/beta hydrolase fold-3" evidence="2">
    <location>
        <begin position="46"/>
        <end position="172"/>
    </location>
</feature>
<dbReference type="EMBL" id="JPKY01000148">
    <property type="protein sequence ID" value="KFH41066.1"/>
    <property type="molecule type" value="Genomic_DNA"/>
</dbReference>
<reference evidence="4" key="1">
    <citation type="journal article" date="2014" name="Genome Announc.">
        <title>Genome sequence and annotation of Acremonium chrysogenum, producer of the beta-lactam antibiotic cephalosporin C.</title>
        <authorList>
            <person name="Terfehr D."/>
            <person name="Dahlmann T.A."/>
            <person name="Specht T."/>
            <person name="Zadra I."/>
            <person name="Kuernsteiner H."/>
            <person name="Kueck U."/>
        </authorList>
    </citation>
    <scope>NUCLEOTIDE SEQUENCE [LARGE SCALE GENOMIC DNA]</scope>
    <source>
        <strain evidence="4">ATCC 11550 / CBS 779.69 / DSM 880 / IAM 14645 / JCM 23072 / IMI 49137</strain>
    </source>
</reference>